<organism evidence="2 3">
    <name type="scientific">Carboxylicivirga marina</name>
    <dbReference type="NCBI Taxonomy" id="2800988"/>
    <lineage>
        <taxon>Bacteria</taxon>
        <taxon>Pseudomonadati</taxon>
        <taxon>Bacteroidota</taxon>
        <taxon>Bacteroidia</taxon>
        <taxon>Marinilabiliales</taxon>
        <taxon>Marinilabiliaceae</taxon>
        <taxon>Carboxylicivirga</taxon>
    </lineage>
</organism>
<dbReference type="Gene3D" id="2.60.120.1350">
    <property type="entry name" value="Protein of unknown function DUF4465"/>
    <property type="match status" value="1"/>
</dbReference>
<evidence type="ECO:0000313" key="2">
    <source>
        <dbReference type="EMBL" id="MBK3519209.1"/>
    </source>
</evidence>
<feature type="domain" description="Bacteroidetes PKD-like" evidence="1">
    <location>
        <begin position="28"/>
        <end position="92"/>
    </location>
</feature>
<dbReference type="Proteomes" id="UP000605676">
    <property type="component" value="Unassembled WGS sequence"/>
</dbReference>
<gene>
    <name evidence="2" type="ORF">JIV24_17805</name>
</gene>
<name>A0ABS1HNG9_9BACT</name>
<sequence>MFRYTLLVFTVCLSLFSCKNEDKVIPAPEIFLQIPDGGFNFDTDSVRIIEPKITYDINSIYAWTENGTLISDDKDYTFENRELGTYEFQFTVLTDSGDDTMDITVHSLDINSFEEFKDFNDNGYYNNPTEGFHQFKYAQYPCEYTEATPDNWNGFAISENASTSDSSTKGEFSVYGSSADDESDNFTVFKQMEGKANHISFTDGQSHVIKTISVNNCTRSYIYMQNGFNKKEGKDYFLLSIHGLDETGTIISGPVDVLLADYRPEATADKYIIEEWQKIDLRQLGSIHQLAFSLSSSRDDEESFELPMYFCLDNLYIIE</sequence>
<dbReference type="InterPro" id="IPR041696">
    <property type="entry name" value="PKD_3"/>
</dbReference>
<dbReference type="Pfam" id="PF14717">
    <property type="entry name" value="DUF4465"/>
    <property type="match status" value="1"/>
</dbReference>
<evidence type="ECO:0000313" key="3">
    <source>
        <dbReference type="Proteomes" id="UP000605676"/>
    </source>
</evidence>
<proteinExistence type="predicted"/>
<dbReference type="PROSITE" id="PS51257">
    <property type="entry name" value="PROKAR_LIPOPROTEIN"/>
    <property type="match status" value="1"/>
</dbReference>
<protein>
    <submittedName>
        <fullName evidence="2">DUF4465 domain-containing protein</fullName>
    </submittedName>
</protein>
<reference evidence="2 3" key="1">
    <citation type="submission" date="2021-01" db="EMBL/GenBank/DDBJ databases">
        <title>Carboxyliciviraga sp.nov., isolated from coastal sediments.</title>
        <authorList>
            <person name="Lu D."/>
            <person name="Zhang T."/>
        </authorList>
    </citation>
    <scope>NUCLEOTIDE SEQUENCE [LARGE SCALE GENOMIC DNA]</scope>
    <source>
        <strain evidence="2 3">N1Y132</strain>
    </source>
</reference>
<dbReference type="Pfam" id="PF16820">
    <property type="entry name" value="PKD_3"/>
    <property type="match status" value="1"/>
</dbReference>
<dbReference type="InterPro" id="IPR027828">
    <property type="entry name" value="DUF4465"/>
</dbReference>
<keyword evidence="3" id="KW-1185">Reference proteome</keyword>
<evidence type="ECO:0000259" key="1">
    <source>
        <dbReference type="Pfam" id="PF16820"/>
    </source>
</evidence>
<dbReference type="EMBL" id="JAENRR010000057">
    <property type="protein sequence ID" value="MBK3519209.1"/>
    <property type="molecule type" value="Genomic_DNA"/>
</dbReference>
<comment type="caution">
    <text evidence="2">The sequence shown here is derived from an EMBL/GenBank/DDBJ whole genome shotgun (WGS) entry which is preliminary data.</text>
</comment>
<dbReference type="RefSeq" id="WP_200466430.1">
    <property type="nucleotide sequence ID" value="NZ_JAENRR010000057.1"/>
</dbReference>
<accession>A0ABS1HNG9</accession>